<dbReference type="PRINTS" id="PR00070">
    <property type="entry name" value="DHFR"/>
</dbReference>
<dbReference type="GO" id="GO:0070401">
    <property type="term" value="F:NADP+ binding"/>
    <property type="evidence" value="ECO:0007669"/>
    <property type="project" value="UniProtKB-ARBA"/>
</dbReference>
<dbReference type="InterPro" id="IPR017925">
    <property type="entry name" value="DHFR_CS"/>
</dbReference>
<evidence type="ECO:0000313" key="11">
    <source>
        <dbReference type="EMBL" id="RKR00235.1"/>
    </source>
</evidence>
<comment type="catalytic activity">
    <reaction evidence="8">
        <text>(6S)-5,6,7,8-tetrahydrofolate + NADP(+) = 7,8-dihydrofolate + NADPH + H(+)</text>
        <dbReference type="Rhea" id="RHEA:15009"/>
        <dbReference type="ChEBI" id="CHEBI:15378"/>
        <dbReference type="ChEBI" id="CHEBI:57451"/>
        <dbReference type="ChEBI" id="CHEBI:57453"/>
        <dbReference type="ChEBI" id="CHEBI:57783"/>
        <dbReference type="ChEBI" id="CHEBI:58349"/>
        <dbReference type="EC" id="1.5.1.3"/>
    </reaction>
</comment>
<dbReference type="OrthoDB" id="9804315at2"/>
<dbReference type="GO" id="GO:0005829">
    <property type="term" value="C:cytosol"/>
    <property type="evidence" value="ECO:0007669"/>
    <property type="project" value="TreeGrafter"/>
</dbReference>
<dbReference type="PROSITE" id="PS51330">
    <property type="entry name" value="DHFR_2"/>
    <property type="match status" value="1"/>
</dbReference>
<sequence length="177" mass="19414">MANFTTTIIPKIAFVVARGANGVIGADGDLPWRLSSDLQRFKAITSGKPIIMGRKTWDSLPRRPLPGRLNIVITRQADYLADGAIVVSEPGEAMRAAFEQARSDSVDEVCVIGGAQIYATMMNLAERLYLTEVEASPEGDARLPEIVESEWHEVAREAHPAGERDDHAFVLRTLDRA</sequence>
<dbReference type="InterPro" id="IPR024072">
    <property type="entry name" value="DHFR-like_dom_sf"/>
</dbReference>
<name>A0A495DEA9_9PROT</name>
<evidence type="ECO:0000256" key="1">
    <source>
        <dbReference type="ARBA" id="ARBA00004903"/>
    </source>
</evidence>
<reference evidence="11 12" key="1">
    <citation type="submission" date="2018-10" db="EMBL/GenBank/DDBJ databases">
        <title>Genomic Encyclopedia of Type Strains, Phase IV (KMG-IV): sequencing the most valuable type-strain genomes for metagenomic binning, comparative biology and taxonomic classification.</title>
        <authorList>
            <person name="Goeker M."/>
        </authorList>
    </citation>
    <scope>NUCLEOTIDE SEQUENCE [LARGE SCALE GENOMIC DNA]</scope>
    <source>
        <strain evidence="11 12">DSM 4734</strain>
    </source>
</reference>
<evidence type="ECO:0000256" key="3">
    <source>
        <dbReference type="ARBA" id="ARBA00012856"/>
    </source>
</evidence>
<dbReference type="GO" id="GO:0004146">
    <property type="term" value="F:dihydrofolate reductase activity"/>
    <property type="evidence" value="ECO:0007669"/>
    <property type="project" value="UniProtKB-EC"/>
</dbReference>
<dbReference type="Proteomes" id="UP000273675">
    <property type="component" value="Unassembled WGS sequence"/>
</dbReference>
<dbReference type="PROSITE" id="PS00075">
    <property type="entry name" value="DHFR_1"/>
    <property type="match status" value="1"/>
</dbReference>
<keyword evidence="5 8" id="KW-0521">NADP</keyword>
<evidence type="ECO:0000256" key="2">
    <source>
        <dbReference type="ARBA" id="ARBA00009539"/>
    </source>
</evidence>
<evidence type="ECO:0000256" key="5">
    <source>
        <dbReference type="ARBA" id="ARBA00022857"/>
    </source>
</evidence>
<dbReference type="EMBL" id="RBIM01000003">
    <property type="protein sequence ID" value="RKR00235.1"/>
    <property type="molecule type" value="Genomic_DNA"/>
</dbReference>
<keyword evidence="4 8" id="KW-0554">One-carbon metabolism</keyword>
<accession>A0A495DEA9</accession>
<evidence type="ECO:0000256" key="8">
    <source>
        <dbReference type="PIRNR" id="PIRNR000194"/>
    </source>
</evidence>
<dbReference type="Pfam" id="PF00186">
    <property type="entry name" value="DHFR_1"/>
    <property type="match status" value="1"/>
</dbReference>
<evidence type="ECO:0000256" key="6">
    <source>
        <dbReference type="ARBA" id="ARBA00023002"/>
    </source>
</evidence>
<organism evidence="11 12">
    <name type="scientific">Maricaulis maris</name>
    <dbReference type="NCBI Taxonomy" id="74318"/>
    <lineage>
        <taxon>Bacteria</taxon>
        <taxon>Pseudomonadati</taxon>
        <taxon>Pseudomonadota</taxon>
        <taxon>Alphaproteobacteria</taxon>
        <taxon>Maricaulales</taxon>
        <taxon>Maricaulaceae</taxon>
        <taxon>Maricaulis</taxon>
    </lineage>
</organism>
<evidence type="ECO:0000256" key="7">
    <source>
        <dbReference type="ARBA" id="ARBA00025067"/>
    </source>
</evidence>
<dbReference type="FunFam" id="3.40.430.10:FF:000001">
    <property type="entry name" value="Dihydrofolate reductase"/>
    <property type="match status" value="1"/>
</dbReference>
<dbReference type="GO" id="GO:0006730">
    <property type="term" value="P:one-carbon metabolic process"/>
    <property type="evidence" value="ECO:0007669"/>
    <property type="project" value="UniProtKB-KW"/>
</dbReference>
<dbReference type="SUPFAM" id="SSF53597">
    <property type="entry name" value="Dihydrofolate reductase-like"/>
    <property type="match status" value="1"/>
</dbReference>
<dbReference type="UniPathway" id="UPA00077">
    <property type="reaction ID" value="UER00158"/>
</dbReference>
<comment type="function">
    <text evidence="7 8">Key enzyme in folate metabolism. Catalyzes an essential reaction for de novo glycine and purine synthesis, and for DNA precursor synthesis.</text>
</comment>
<dbReference type="PANTHER" id="PTHR48069">
    <property type="entry name" value="DIHYDROFOLATE REDUCTASE"/>
    <property type="match status" value="1"/>
</dbReference>
<dbReference type="PIRSF" id="PIRSF000194">
    <property type="entry name" value="DHFR"/>
    <property type="match status" value="1"/>
</dbReference>
<feature type="domain" description="DHFR" evidence="10">
    <location>
        <begin position="11"/>
        <end position="176"/>
    </location>
</feature>
<dbReference type="GO" id="GO:0046654">
    <property type="term" value="P:tetrahydrofolate biosynthetic process"/>
    <property type="evidence" value="ECO:0007669"/>
    <property type="project" value="UniProtKB-UniPathway"/>
</dbReference>
<dbReference type="InterPro" id="IPR001796">
    <property type="entry name" value="DHFR_dom"/>
</dbReference>
<keyword evidence="6 8" id="KW-0560">Oxidoreductase</keyword>
<dbReference type="InterPro" id="IPR012259">
    <property type="entry name" value="DHFR"/>
</dbReference>
<comment type="similarity">
    <text evidence="2 8 9">Belongs to the dihydrofolate reductase family.</text>
</comment>
<dbReference type="CDD" id="cd00209">
    <property type="entry name" value="DHFR"/>
    <property type="match status" value="1"/>
</dbReference>
<comment type="pathway">
    <text evidence="1 8">Cofactor biosynthesis; tetrahydrofolate biosynthesis; 5,6,7,8-tetrahydrofolate from 7,8-dihydrofolate: step 1/1.</text>
</comment>
<dbReference type="GO" id="GO:0046655">
    <property type="term" value="P:folic acid metabolic process"/>
    <property type="evidence" value="ECO:0007669"/>
    <property type="project" value="TreeGrafter"/>
</dbReference>
<dbReference type="PANTHER" id="PTHR48069:SF3">
    <property type="entry name" value="DIHYDROFOLATE REDUCTASE"/>
    <property type="match status" value="1"/>
</dbReference>
<dbReference type="AlphaFoldDB" id="A0A495DEA9"/>
<dbReference type="EC" id="1.5.1.3" evidence="3 8"/>
<protein>
    <recommendedName>
        <fullName evidence="3 8">Dihydrofolate reductase</fullName>
        <ecNumber evidence="3 8">1.5.1.3</ecNumber>
    </recommendedName>
</protein>
<gene>
    <name evidence="11" type="ORF">C7435_1436</name>
</gene>
<evidence type="ECO:0000313" key="12">
    <source>
        <dbReference type="Proteomes" id="UP000273675"/>
    </source>
</evidence>
<comment type="caution">
    <text evidence="11">The sequence shown here is derived from an EMBL/GenBank/DDBJ whole genome shotgun (WGS) entry which is preliminary data.</text>
</comment>
<dbReference type="GO" id="GO:0046452">
    <property type="term" value="P:dihydrofolate metabolic process"/>
    <property type="evidence" value="ECO:0007669"/>
    <property type="project" value="TreeGrafter"/>
</dbReference>
<proteinExistence type="inferred from homology"/>
<evidence type="ECO:0000256" key="9">
    <source>
        <dbReference type="RuleBase" id="RU004474"/>
    </source>
</evidence>
<dbReference type="RefSeq" id="WP_121210576.1">
    <property type="nucleotide sequence ID" value="NZ_RBIM01000003.1"/>
</dbReference>
<evidence type="ECO:0000256" key="4">
    <source>
        <dbReference type="ARBA" id="ARBA00022563"/>
    </source>
</evidence>
<dbReference type="Gene3D" id="3.40.430.10">
    <property type="entry name" value="Dihydrofolate Reductase, subunit A"/>
    <property type="match status" value="1"/>
</dbReference>
<evidence type="ECO:0000259" key="10">
    <source>
        <dbReference type="PROSITE" id="PS51330"/>
    </source>
</evidence>